<dbReference type="Pfam" id="PF02653">
    <property type="entry name" value="BPD_transp_2"/>
    <property type="match status" value="1"/>
</dbReference>
<feature type="transmembrane region" description="Helical" evidence="6">
    <location>
        <begin position="275"/>
        <end position="297"/>
    </location>
</feature>
<name>A0A2U9PR03_MYCSE</name>
<dbReference type="CDD" id="cd06581">
    <property type="entry name" value="TM_PBP1_LivM_like"/>
    <property type="match status" value="1"/>
</dbReference>
<evidence type="ECO:0000256" key="3">
    <source>
        <dbReference type="ARBA" id="ARBA00022692"/>
    </source>
</evidence>
<keyword evidence="5 6" id="KW-0472">Membrane</keyword>
<dbReference type="GO" id="GO:0015658">
    <property type="term" value="F:branched-chain amino acid transmembrane transporter activity"/>
    <property type="evidence" value="ECO:0007669"/>
    <property type="project" value="InterPro"/>
</dbReference>
<dbReference type="InterPro" id="IPR001851">
    <property type="entry name" value="ABC_transp_permease"/>
</dbReference>
<feature type="transmembrane region" description="Helical" evidence="6">
    <location>
        <begin position="31"/>
        <end position="50"/>
    </location>
</feature>
<evidence type="ECO:0000256" key="2">
    <source>
        <dbReference type="ARBA" id="ARBA00022475"/>
    </source>
</evidence>
<feature type="transmembrane region" description="Helical" evidence="6">
    <location>
        <begin position="150"/>
        <end position="171"/>
    </location>
</feature>
<evidence type="ECO:0000313" key="7">
    <source>
        <dbReference type="EMBL" id="AWT54187.1"/>
    </source>
</evidence>
<evidence type="ECO:0000313" key="8">
    <source>
        <dbReference type="Proteomes" id="UP000011200"/>
    </source>
</evidence>
<feature type="transmembrane region" description="Helical" evidence="6">
    <location>
        <begin position="111"/>
        <end position="130"/>
    </location>
</feature>
<evidence type="ECO:0000256" key="4">
    <source>
        <dbReference type="ARBA" id="ARBA00022989"/>
    </source>
</evidence>
<evidence type="ECO:0000256" key="6">
    <source>
        <dbReference type="SAM" id="Phobius"/>
    </source>
</evidence>
<feature type="transmembrane region" description="Helical" evidence="6">
    <location>
        <begin position="236"/>
        <end position="263"/>
    </location>
</feature>
<dbReference type="Proteomes" id="UP000011200">
    <property type="component" value="Chromosome"/>
</dbReference>
<dbReference type="PANTHER" id="PTHR30482:SF20">
    <property type="entry name" value="HIGH-AFFINITY BRANCHED-CHAIN AMINO ACID TRANSPORT SYSTEM PERMEASE PROTEIN LIVM"/>
    <property type="match status" value="1"/>
</dbReference>
<dbReference type="PANTHER" id="PTHR30482">
    <property type="entry name" value="HIGH-AFFINITY BRANCHED-CHAIN AMINO ACID TRANSPORT SYSTEM PERMEASE"/>
    <property type="match status" value="1"/>
</dbReference>
<reference evidence="8" key="2">
    <citation type="submission" date="2018-03" db="EMBL/GenBank/DDBJ databases">
        <authorList>
            <person name="Derbyshire K."/>
            <person name="Gray T.A."/>
            <person name="Champion M."/>
        </authorList>
    </citation>
    <scope>NUCLEOTIDE SEQUENCE [LARGE SCALE GENOMIC DNA]</scope>
    <source>
        <strain evidence="8">MKD8</strain>
    </source>
</reference>
<dbReference type="InterPro" id="IPR043428">
    <property type="entry name" value="LivM-like"/>
</dbReference>
<gene>
    <name evidence="7" type="ORF">D806_032150</name>
</gene>
<reference evidence="7 8" key="1">
    <citation type="journal article" date="2013" name="Genome Announc.">
        <title>Draft genome sequence of MKD8, a conjugal recipient Mycobacterium smegmatis strain.</title>
        <authorList>
            <person name="Gray T.A."/>
            <person name="Palumbo M.J."/>
            <person name="Derbyshire K.M."/>
        </authorList>
    </citation>
    <scope>NUCLEOTIDE SEQUENCE [LARGE SCALE GENOMIC DNA]</scope>
    <source>
        <strain evidence="7 8">MKD8</strain>
    </source>
</reference>
<feature type="transmembrane region" description="Helical" evidence="6">
    <location>
        <begin position="203"/>
        <end position="224"/>
    </location>
</feature>
<dbReference type="GO" id="GO:0005886">
    <property type="term" value="C:plasma membrane"/>
    <property type="evidence" value="ECO:0007669"/>
    <property type="project" value="UniProtKB-SubCell"/>
</dbReference>
<sequence length="329" mass="34306">MTMTRYAAATAAVTVIGGGYALFAASPYVQAVIAVILIYTIAVSGLNLLAGYGGYPNLGQATFMGVAAYFSAWATNNIDWGFWLQLLIAPVIAGAVAVVVALPLLRLKGQYFAIATLLLGVVLTTILANAPSLGGSVGIGGFDRPGTGPLQWLTVLIVLTALITLVCARVVTLPVGRHLTAIRKDEALSESIGIPVYRRKLQAFVVGGVIGGVAGVLLSYNSYFISPDLFGFYESFLLFVALIVGGSGTVSGPLLGSIFMVGLPELFRFAAEGRYLTMGLVFIVVMAVAPDGIAGLGRRLTSSMSLLRNRNRGRPDTVTLAATPVKTGA</sequence>
<dbReference type="EMBL" id="CP027541">
    <property type="protein sequence ID" value="AWT54187.1"/>
    <property type="molecule type" value="Genomic_DNA"/>
</dbReference>
<keyword evidence="2" id="KW-1003">Cell membrane</keyword>
<keyword evidence="3 6" id="KW-0812">Transmembrane</keyword>
<comment type="subcellular location">
    <subcellularLocation>
        <location evidence="1">Cell membrane</location>
        <topology evidence="1">Multi-pass membrane protein</topology>
    </subcellularLocation>
</comment>
<organism evidence="7 8">
    <name type="scientific">Mycolicibacterium smegmatis (strain MKD8)</name>
    <name type="common">Mycobacterium smegmatis</name>
    <dbReference type="NCBI Taxonomy" id="1214915"/>
    <lineage>
        <taxon>Bacteria</taxon>
        <taxon>Bacillati</taxon>
        <taxon>Actinomycetota</taxon>
        <taxon>Actinomycetes</taxon>
        <taxon>Mycobacteriales</taxon>
        <taxon>Mycobacteriaceae</taxon>
        <taxon>Mycolicibacterium</taxon>
    </lineage>
</organism>
<feature type="transmembrane region" description="Helical" evidence="6">
    <location>
        <begin position="57"/>
        <end position="74"/>
    </location>
</feature>
<evidence type="ECO:0000256" key="1">
    <source>
        <dbReference type="ARBA" id="ARBA00004651"/>
    </source>
</evidence>
<dbReference type="RefSeq" id="WP_003894647.1">
    <property type="nucleotide sequence ID" value="NZ_CP027541.1"/>
</dbReference>
<proteinExistence type="predicted"/>
<feature type="transmembrane region" description="Helical" evidence="6">
    <location>
        <begin position="80"/>
        <end position="104"/>
    </location>
</feature>
<dbReference type="AlphaFoldDB" id="A0A2U9PR03"/>
<evidence type="ECO:0000256" key="5">
    <source>
        <dbReference type="ARBA" id="ARBA00023136"/>
    </source>
</evidence>
<accession>A0A2U9PR03</accession>
<protein>
    <submittedName>
        <fullName evidence="7">Branched-chain amino acid ABC transporter, permease protein</fullName>
    </submittedName>
</protein>
<keyword evidence="4 6" id="KW-1133">Transmembrane helix</keyword>